<proteinExistence type="predicted"/>
<evidence type="ECO:0000313" key="2">
    <source>
        <dbReference type="EMBL" id="KAF6824345.1"/>
    </source>
</evidence>
<evidence type="ECO:0000256" key="1">
    <source>
        <dbReference type="SAM" id="Phobius"/>
    </source>
</evidence>
<gene>
    <name evidence="2" type="ORF">CMUS01_10291</name>
</gene>
<keyword evidence="1" id="KW-0472">Membrane</keyword>
<evidence type="ECO:0000313" key="3">
    <source>
        <dbReference type="Proteomes" id="UP000639643"/>
    </source>
</evidence>
<organism evidence="2 3">
    <name type="scientific">Colletotrichum musicola</name>
    <dbReference type="NCBI Taxonomy" id="2175873"/>
    <lineage>
        <taxon>Eukaryota</taxon>
        <taxon>Fungi</taxon>
        <taxon>Dikarya</taxon>
        <taxon>Ascomycota</taxon>
        <taxon>Pezizomycotina</taxon>
        <taxon>Sordariomycetes</taxon>
        <taxon>Hypocreomycetidae</taxon>
        <taxon>Glomerellales</taxon>
        <taxon>Glomerellaceae</taxon>
        <taxon>Colletotrichum</taxon>
        <taxon>Colletotrichum orchidearum species complex</taxon>
    </lineage>
</organism>
<keyword evidence="1" id="KW-0812">Transmembrane</keyword>
<protein>
    <submittedName>
        <fullName evidence="2">Uncharacterized protein</fullName>
    </submittedName>
</protein>
<dbReference type="EMBL" id="WIGM01000470">
    <property type="protein sequence ID" value="KAF6824345.1"/>
    <property type="molecule type" value="Genomic_DNA"/>
</dbReference>
<accession>A0A8H6N9F3</accession>
<feature type="transmembrane region" description="Helical" evidence="1">
    <location>
        <begin position="35"/>
        <end position="59"/>
    </location>
</feature>
<keyword evidence="1" id="KW-1133">Transmembrane helix</keyword>
<name>A0A8H6N9F3_9PEZI</name>
<dbReference type="Proteomes" id="UP000639643">
    <property type="component" value="Unassembled WGS sequence"/>
</dbReference>
<reference evidence="2" key="1">
    <citation type="journal article" date="2020" name="Phytopathology">
        <title>Genome Sequence Resources of Colletotrichum truncatum, C. plurivorum, C. musicola, and C. sojae: Four Species Pathogenic to Soybean (Glycine max).</title>
        <authorList>
            <person name="Rogerio F."/>
            <person name="Boufleur T.R."/>
            <person name="Ciampi-Guillardi M."/>
            <person name="Sukno S.A."/>
            <person name="Thon M.R."/>
            <person name="Massola Junior N.S."/>
            <person name="Baroncelli R."/>
        </authorList>
    </citation>
    <scope>NUCLEOTIDE SEQUENCE</scope>
    <source>
        <strain evidence="2">LFN0074</strain>
    </source>
</reference>
<dbReference type="AlphaFoldDB" id="A0A8H6N9F3"/>
<sequence>MTFAKSPKSKFTPEVNEANGGSEGYMHRLQHGLGIWGLSIIGGGTAIILAVLGFLVFLWSGEGPEDGRHATKAWRWVVLNQHITQAVTLSTVILRVAVTAQSSIYTSLIAGLVLEGHGVPLHRAAELSVIRCANDGPLRLSWLLLTSVRRSAAQAVLAVVLLLATVAVQFSSTLLVSDLELTPLVGDSIAKSVRLHVSRDVISLNRQMNNWVPQPTAYVPFGEVPQVERNSTPSELGVADTGVVKRVFLPLSTTELATLRGYEGKAYTFESRFVCVRPSISAALSTIIPPPNTDTLPFYLFASGNISWESTFQQAGLSLPKNCDGGSCFPSSFNCSLPQFQHAEAQATQGFASSLCLPDGRNARSSARNFTVSDESVAAYSQTFLFFRSNGTHDLWRGPGNTVLSNRFPLGTVSFTDGEWITHERSIGGWDPQGKRLDNGVMRLDVTACFQQLAFNMADVKLSSDRDLKEPWVSWDPQARRWDTSEVQEMLGTAATNKTTASRGIFSVNMLQDPTHLDATQFLTNKLINDLYNSPRPNVSVFLDPLSSGISNIKPHVEYQAVFADALAWRRDAGCADGPSRVGDQ</sequence>
<feature type="transmembrane region" description="Helical" evidence="1">
    <location>
        <begin position="155"/>
        <end position="176"/>
    </location>
</feature>
<keyword evidence="3" id="KW-1185">Reference proteome</keyword>
<comment type="caution">
    <text evidence="2">The sequence shown here is derived from an EMBL/GenBank/DDBJ whole genome shotgun (WGS) entry which is preliminary data.</text>
</comment>
<dbReference type="OrthoDB" id="5428040at2759"/>